<dbReference type="AlphaFoldDB" id="A0A447QUQ6"/>
<gene>
    <name evidence="10" type="ORF">NCTC9419_05384</name>
</gene>
<dbReference type="Pfam" id="PF04143">
    <property type="entry name" value="Sulf_transp"/>
    <property type="match status" value="1"/>
</dbReference>
<name>A0A447QUQ6_SERRU</name>
<dbReference type="EMBL" id="LR134155">
    <property type="protein sequence ID" value="VEA73749.1"/>
    <property type="molecule type" value="Genomic_DNA"/>
</dbReference>
<sequence>MTIDIAYFTPLQSFFGGLLIGAAVWVLLLFCGRVAGISGILGNVLARATRDKGWRLAFLIGMVLSPLLYRLAAPLPEIEIAASWPRLIVAGLLVGIGTRYASGCTSGHGVCGLARLSRRSLAATATFIVTAMITVWMMGA</sequence>
<keyword evidence="7 9" id="KW-0472">Membrane</keyword>
<evidence type="ECO:0000256" key="8">
    <source>
        <dbReference type="ARBA" id="ARBA00035655"/>
    </source>
</evidence>
<evidence type="ECO:0000313" key="11">
    <source>
        <dbReference type="Proteomes" id="UP000271603"/>
    </source>
</evidence>
<dbReference type="GO" id="GO:0005886">
    <property type="term" value="C:plasma membrane"/>
    <property type="evidence" value="ECO:0007669"/>
    <property type="project" value="UniProtKB-SubCell"/>
</dbReference>
<dbReference type="STRING" id="61652.AXX16_2852"/>
<comment type="similarity">
    <text evidence="8">Belongs to the TsuA/YedE (TC 9.B.102) family.</text>
</comment>
<evidence type="ECO:0000256" key="6">
    <source>
        <dbReference type="ARBA" id="ARBA00022989"/>
    </source>
</evidence>
<feature type="transmembrane region" description="Helical" evidence="9">
    <location>
        <begin position="53"/>
        <end position="72"/>
    </location>
</feature>
<evidence type="ECO:0000256" key="4">
    <source>
        <dbReference type="ARBA" id="ARBA00022519"/>
    </source>
</evidence>
<keyword evidence="4" id="KW-0997">Cell inner membrane</keyword>
<dbReference type="Proteomes" id="UP000271603">
    <property type="component" value="Chromosome"/>
</dbReference>
<keyword evidence="6 9" id="KW-1133">Transmembrane helix</keyword>
<accession>A0A447QUQ6</accession>
<dbReference type="InterPro" id="IPR007272">
    <property type="entry name" value="Sulf_transp_TsuA/YedE"/>
</dbReference>
<evidence type="ECO:0000256" key="5">
    <source>
        <dbReference type="ARBA" id="ARBA00022692"/>
    </source>
</evidence>
<feature type="transmembrane region" description="Helical" evidence="9">
    <location>
        <begin position="84"/>
        <end position="101"/>
    </location>
</feature>
<reference evidence="10 11" key="1">
    <citation type="submission" date="2018-12" db="EMBL/GenBank/DDBJ databases">
        <authorList>
            <consortium name="Pathogen Informatics"/>
        </authorList>
    </citation>
    <scope>NUCLEOTIDE SEQUENCE [LARGE SCALE GENOMIC DNA]</scope>
    <source>
        <strain evidence="10 11">NCTC9419</strain>
    </source>
</reference>
<proteinExistence type="inferred from homology"/>
<organism evidence="10 11">
    <name type="scientific">Serratia rubidaea</name>
    <name type="common">Serratia marinorubra</name>
    <dbReference type="NCBI Taxonomy" id="61652"/>
    <lineage>
        <taxon>Bacteria</taxon>
        <taxon>Pseudomonadati</taxon>
        <taxon>Pseudomonadota</taxon>
        <taxon>Gammaproteobacteria</taxon>
        <taxon>Enterobacterales</taxon>
        <taxon>Yersiniaceae</taxon>
        <taxon>Serratia</taxon>
    </lineage>
</organism>
<keyword evidence="5 9" id="KW-0812">Transmembrane</keyword>
<dbReference type="PANTHER" id="PTHR30574:SF1">
    <property type="entry name" value="SULPHUR TRANSPORT DOMAIN-CONTAINING PROTEIN"/>
    <property type="match status" value="1"/>
</dbReference>
<evidence type="ECO:0000256" key="9">
    <source>
        <dbReference type="SAM" id="Phobius"/>
    </source>
</evidence>
<keyword evidence="2" id="KW-0813">Transport</keyword>
<feature type="transmembrane region" description="Helical" evidence="9">
    <location>
        <begin position="14"/>
        <end position="41"/>
    </location>
</feature>
<protein>
    <submittedName>
        <fullName evidence="10">Predicted transporter component</fullName>
    </submittedName>
</protein>
<evidence type="ECO:0000256" key="3">
    <source>
        <dbReference type="ARBA" id="ARBA00022475"/>
    </source>
</evidence>
<evidence type="ECO:0000256" key="7">
    <source>
        <dbReference type="ARBA" id="ARBA00023136"/>
    </source>
</evidence>
<comment type="subcellular location">
    <subcellularLocation>
        <location evidence="1">Cell inner membrane</location>
        <topology evidence="1">Multi-pass membrane protein</topology>
    </subcellularLocation>
</comment>
<keyword evidence="3" id="KW-1003">Cell membrane</keyword>
<evidence type="ECO:0000256" key="2">
    <source>
        <dbReference type="ARBA" id="ARBA00022448"/>
    </source>
</evidence>
<dbReference type="PANTHER" id="PTHR30574">
    <property type="entry name" value="INNER MEMBRANE PROTEIN YEDE"/>
    <property type="match status" value="1"/>
</dbReference>
<evidence type="ECO:0000313" key="10">
    <source>
        <dbReference type="EMBL" id="VEA73749.1"/>
    </source>
</evidence>
<feature type="transmembrane region" description="Helical" evidence="9">
    <location>
        <begin position="121"/>
        <end position="139"/>
    </location>
</feature>
<evidence type="ECO:0000256" key="1">
    <source>
        <dbReference type="ARBA" id="ARBA00004429"/>
    </source>
</evidence>